<evidence type="ECO:0000313" key="1">
    <source>
        <dbReference type="EMBL" id="SPY43710.1"/>
    </source>
</evidence>
<dbReference type="EMBL" id="UATL01000002">
    <property type="protein sequence ID" value="SPY43710.1"/>
    <property type="molecule type" value="Genomic_DNA"/>
</dbReference>
<gene>
    <name evidence="1" type="ORF">NCTC11647_02625</name>
</gene>
<evidence type="ECO:0000313" key="2">
    <source>
        <dbReference type="Proteomes" id="UP000251647"/>
    </source>
</evidence>
<dbReference type="Proteomes" id="UP000251647">
    <property type="component" value="Unassembled WGS sequence"/>
</dbReference>
<organism evidence="1 2">
    <name type="scientific">Photobacterium damselae</name>
    <dbReference type="NCBI Taxonomy" id="38293"/>
    <lineage>
        <taxon>Bacteria</taxon>
        <taxon>Pseudomonadati</taxon>
        <taxon>Pseudomonadota</taxon>
        <taxon>Gammaproteobacteria</taxon>
        <taxon>Vibrionales</taxon>
        <taxon>Vibrionaceae</taxon>
        <taxon>Photobacterium</taxon>
    </lineage>
</organism>
<dbReference type="AlphaFoldDB" id="A0A2X1XKX9"/>
<name>A0A2X1XKX9_PHODM</name>
<reference evidence="1 2" key="1">
    <citation type="submission" date="2018-06" db="EMBL/GenBank/DDBJ databases">
        <authorList>
            <consortium name="Pathogen Informatics"/>
            <person name="Doyle S."/>
        </authorList>
    </citation>
    <scope>NUCLEOTIDE SEQUENCE [LARGE SCALE GENOMIC DNA]</scope>
    <source>
        <strain evidence="1 2">NCTC11647</strain>
    </source>
</reference>
<proteinExistence type="predicted"/>
<sequence>MKLSRVIIYKLIYGYKPKPYDQENNQERIIYVKPPKYDQWE</sequence>
<accession>A0A2X1XKX9</accession>
<protein>
    <submittedName>
        <fullName evidence="1">Uncharacterized protein</fullName>
    </submittedName>
</protein>